<keyword evidence="3" id="KW-1185">Reference proteome</keyword>
<accession>A0A2W1BDU4</accession>
<protein>
    <recommendedName>
        <fullName evidence="4">MD-2-related lipid-recognition domain-containing protein</fullName>
    </recommendedName>
</protein>
<evidence type="ECO:0000313" key="2">
    <source>
        <dbReference type="EMBL" id="PZC72015.1"/>
    </source>
</evidence>
<reference evidence="2 3" key="1">
    <citation type="journal article" date="2017" name="BMC Biol.">
        <title>Genomic innovations, transcriptional plasticity and gene loss underlying the evolution and divergence of two highly polyphagous and invasive Helicoverpa pest species.</title>
        <authorList>
            <person name="Pearce S.L."/>
            <person name="Clarke D.F."/>
            <person name="East P.D."/>
            <person name="Elfekih S."/>
            <person name="Gordon K.H."/>
            <person name="Jermiin L.S."/>
            <person name="McGaughran A."/>
            <person name="Oakeshott J.G."/>
            <person name="Papanikolaou A."/>
            <person name="Perera O.P."/>
            <person name="Rane R.V."/>
            <person name="Richards S."/>
            <person name="Tay W.T."/>
            <person name="Walsh T.K."/>
            <person name="Anderson A."/>
            <person name="Anderson C.J."/>
            <person name="Asgari S."/>
            <person name="Board P.G."/>
            <person name="Bretschneider A."/>
            <person name="Campbell P.M."/>
            <person name="Chertemps T."/>
            <person name="Christeller J.T."/>
            <person name="Coppin C.W."/>
            <person name="Downes S.J."/>
            <person name="Duan G."/>
            <person name="Farnsworth C.A."/>
            <person name="Good R.T."/>
            <person name="Han L.B."/>
            <person name="Han Y.C."/>
            <person name="Hatje K."/>
            <person name="Horne I."/>
            <person name="Huang Y.P."/>
            <person name="Hughes D.S."/>
            <person name="Jacquin-Joly E."/>
            <person name="James W."/>
            <person name="Jhangiani S."/>
            <person name="Kollmar M."/>
            <person name="Kuwar S.S."/>
            <person name="Li S."/>
            <person name="Liu N.Y."/>
            <person name="Maibeche M.T."/>
            <person name="Miller J.R."/>
            <person name="Montagne N."/>
            <person name="Perry T."/>
            <person name="Qu J."/>
            <person name="Song S.V."/>
            <person name="Sutton G.G."/>
            <person name="Vogel H."/>
            <person name="Walenz B.P."/>
            <person name="Xu W."/>
            <person name="Zhang H.J."/>
            <person name="Zou Z."/>
            <person name="Batterham P."/>
            <person name="Edwards O.R."/>
            <person name="Feyereisen R."/>
            <person name="Gibbs R.A."/>
            <person name="Heckel D.G."/>
            <person name="McGrath A."/>
            <person name="Robin C."/>
            <person name="Scherer S.E."/>
            <person name="Worley K.C."/>
            <person name="Wu Y.D."/>
        </authorList>
    </citation>
    <scope>NUCLEOTIDE SEQUENCE [LARGE SCALE GENOMIC DNA]</scope>
    <source>
        <strain evidence="2">Harm_GR_Male_#8</strain>
        <tissue evidence="2">Whole organism</tissue>
    </source>
</reference>
<gene>
    <name evidence="2" type="primary">HaOG212051</name>
    <name evidence="2" type="ORF">B5X24_HaOG212051</name>
</gene>
<feature type="chain" id="PRO_5015953878" description="MD-2-related lipid-recognition domain-containing protein" evidence="1">
    <location>
        <begin position="18"/>
        <end position="165"/>
    </location>
</feature>
<keyword evidence="1" id="KW-0732">Signal</keyword>
<dbReference type="Proteomes" id="UP000249218">
    <property type="component" value="Unassembled WGS sequence"/>
</dbReference>
<dbReference type="EMBL" id="KZ150229">
    <property type="protein sequence ID" value="PZC72015.1"/>
    <property type="molecule type" value="Genomic_DNA"/>
</dbReference>
<evidence type="ECO:0000313" key="3">
    <source>
        <dbReference type="Proteomes" id="UP000249218"/>
    </source>
</evidence>
<dbReference type="PROSITE" id="PS51257">
    <property type="entry name" value="PROKAR_LIPOPROTEIN"/>
    <property type="match status" value="1"/>
</dbReference>
<evidence type="ECO:0000256" key="1">
    <source>
        <dbReference type="SAM" id="SignalP"/>
    </source>
</evidence>
<organism evidence="2 3">
    <name type="scientific">Helicoverpa armigera</name>
    <name type="common">Cotton bollworm</name>
    <name type="synonym">Heliothis armigera</name>
    <dbReference type="NCBI Taxonomy" id="29058"/>
    <lineage>
        <taxon>Eukaryota</taxon>
        <taxon>Metazoa</taxon>
        <taxon>Ecdysozoa</taxon>
        <taxon>Arthropoda</taxon>
        <taxon>Hexapoda</taxon>
        <taxon>Insecta</taxon>
        <taxon>Pterygota</taxon>
        <taxon>Neoptera</taxon>
        <taxon>Endopterygota</taxon>
        <taxon>Lepidoptera</taxon>
        <taxon>Glossata</taxon>
        <taxon>Ditrysia</taxon>
        <taxon>Noctuoidea</taxon>
        <taxon>Noctuidae</taxon>
        <taxon>Heliothinae</taxon>
        <taxon>Helicoverpa</taxon>
    </lineage>
</organism>
<evidence type="ECO:0008006" key="4">
    <source>
        <dbReference type="Google" id="ProtNLM"/>
    </source>
</evidence>
<sequence>MTRLSIFLFLLLTASFACQLQQERAMIHICNAKYVTDCNAMTRRAKRGDMYRTNFTLISKYSWGNNVTFKLTLYTEGMSIQIANSRVCEIKEVPWLYHFVTNYSNMRDTCPYSPGTLGLYNLEFSAKNIPSSILSLVKGKVLCKFMYEVTKTQEPLVEASLLFRC</sequence>
<proteinExistence type="predicted"/>
<feature type="signal peptide" evidence="1">
    <location>
        <begin position="1"/>
        <end position="17"/>
    </location>
</feature>
<dbReference type="OrthoDB" id="7471071at2759"/>
<name>A0A2W1BDU4_HELAM</name>
<dbReference type="AlphaFoldDB" id="A0A2W1BDU4"/>